<dbReference type="PRINTS" id="PR00344">
    <property type="entry name" value="BCTRLSENSOR"/>
</dbReference>
<organism evidence="7 8">
    <name type="scientific">Parafilimonas terrae</name>
    <dbReference type="NCBI Taxonomy" id="1465490"/>
    <lineage>
        <taxon>Bacteria</taxon>
        <taxon>Pseudomonadati</taxon>
        <taxon>Bacteroidota</taxon>
        <taxon>Chitinophagia</taxon>
        <taxon>Chitinophagales</taxon>
        <taxon>Chitinophagaceae</taxon>
        <taxon>Parafilimonas</taxon>
    </lineage>
</organism>
<dbReference type="Pfam" id="PF02518">
    <property type="entry name" value="HATPase_c"/>
    <property type="match status" value="1"/>
</dbReference>
<name>A0A1I5Z7T4_9BACT</name>
<dbReference type="InterPro" id="IPR005467">
    <property type="entry name" value="His_kinase_dom"/>
</dbReference>
<dbReference type="CDD" id="cd00082">
    <property type="entry name" value="HisKA"/>
    <property type="match status" value="1"/>
</dbReference>
<dbReference type="PANTHER" id="PTHR43065">
    <property type="entry name" value="SENSOR HISTIDINE KINASE"/>
    <property type="match status" value="1"/>
</dbReference>
<dbReference type="Gene3D" id="3.30.565.10">
    <property type="entry name" value="Histidine kinase-like ATPase, C-terminal domain"/>
    <property type="match status" value="1"/>
</dbReference>
<sequence length="462" mass="51791">MNMSLQFALIVIIITYLRRTLQTKTTMPEWHRRLSIIMFAAIGSMVLQLSVASFSATFNIIFAIVEDLLVGLLLYIIYKQEEFKPVKFLLIALLPYAIVSVLDDILHLPGKNFYSKIDDIAGTISLFAVIWGFGVWMVSRRQQKELTKARQKALDEQENNRIITAMKAELEVQVAERTAELTQQKEALENTLSELKSTQAQLIQSEKMASLGELTAGIAHEIQNPLNFINNFSEVNNELIDELKQEWLKPDEQKDKTLEDELLADIIANNEKIAFHGKRADGIVKGMLQHSRKSSGTKEPTDINALCDEYLRLSYHGLRAKDKSFNAEFKTDLDESIGKISLVPQDIGRVLLNLLNNAFYAVNDKKKTAGADYKPMVIIQTKKTGEEGIEIKVIDNGKGIPQNVINKIFQPFFTTKPTGEGTGLGLSLTYDIITKQHNGSINVESKEGEGTAFIINLPVTVS</sequence>
<dbReference type="InterPro" id="IPR004358">
    <property type="entry name" value="Sig_transdc_His_kin-like_C"/>
</dbReference>
<dbReference type="InterPro" id="IPR003594">
    <property type="entry name" value="HATPase_dom"/>
</dbReference>
<evidence type="ECO:0000256" key="2">
    <source>
        <dbReference type="ARBA" id="ARBA00012438"/>
    </source>
</evidence>
<evidence type="ECO:0000256" key="4">
    <source>
        <dbReference type="SAM" id="Coils"/>
    </source>
</evidence>
<dbReference type="Proteomes" id="UP000199031">
    <property type="component" value="Unassembled WGS sequence"/>
</dbReference>
<dbReference type="SMART" id="SM00387">
    <property type="entry name" value="HATPase_c"/>
    <property type="match status" value="1"/>
</dbReference>
<feature type="transmembrane region" description="Helical" evidence="5">
    <location>
        <begin position="120"/>
        <end position="138"/>
    </location>
</feature>
<evidence type="ECO:0000256" key="1">
    <source>
        <dbReference type="ARBA" id="ARBA00000085"/>
    </source>
</evidence>
<evidence type="ECO:0000256" key="3">
    <source>
        <dbReference type="ARBA" id="ARBA00022553"/>
    </source>
</evidence>
<accession>A0A1I5Z7T4</accession>
<dbReference type="Gene3D" id="1.10.287.130">
    <property type="match status" value="1"/>
</dbReference>
<keyword evidence="5" id="KW-1133">Transmembrane helix</keyword>
<evidence type="ECO:0000313" key="8">
    <source>
        <dbReference type="Proteomes" id="UP000199031"/>
    </source>
</evidence>
<keyword evidence="5" id="KW-0812">Transmembrane</keyword>
<evidence type="ECO:0000313" key="7">
    <source>
        <dbReference type="EMBL" id="SFQ52147.1"/>
    </source>
</evidence>
<dbReference type="InterPro" id="IPR036890">
    <property type="entry name" value="HATPase_C_sf"/>
</dbReference>
<dbReference type="SUPFAM" id="SSF47384">
    <property type="entry name" value="Homodimeric domain of signal transducing histidine kinase"/>
    <property type="match status" value="1"/>
</dbReference>
<evidence type="ECO:0000256" key="5">
    <source>
        <dbReference type="SAM" id="Phobius"/>
    </source>
</evidence>
<dbReference type="SUPFAM" id="SSF55874">
    <property type="entry name" value="ATPase domain of HSP90 chaperone/DNA topoisomerase II/histidine kinase"/>
    <property type="match status" value="1"/>
</dbReference>
<dbReference type="EC" id="2.7.13.3" evidence="2"/>
<evidence type="ECO:0000259" key="6">
    <source>
        <dbReference type="PROSITE" id="PS50109"/>
    </source>
</evidence>
<proteinExistence type="predicted"/>
<keyword evidence="3" id="KW-0597">Phosphoprotein</keyword>
<keyword evidence="8" id="KW-1185">Reference proteome</keyword>
<keyword evidence="7" id="KW-0808">Transferase</keyword>
<reference evidence="7 8" key="1">
    <citation type="submission" date="2016-10" db="EMBL/GenBank/DDBJ databases">
        <authorList>
            <person name="de Groot N.N."/>
        </authorList>
    </citation>
    <scope>NUCLEOTIDE SEQUENCE [LARGE SCALE GENOMIC DNA]</scope>
    <source>
        <strain evidence="7 8">DSM 28286</strain>
    </source>
</reference>
<dbReference type="STRING" id="1465490.SAMN05444277_11722"/>
<dbReference type="EMBL" id="FOXQ01000017">
    <property type="protein sequence ID" value="SFQ52147.1"/>
    <property type="molecule type" value="Genomic_DNA"/>
</dbReference>
<comment type="catalytic activity">
    <reaction evidence="1">
        <text>ATP + protein L-histidine = ADP + protein N-phospho-L-histidine.</text>
        <dbReference type="EC" id="2.7.13.3"/>
    </reaction>
</comment>
<dbReference type="InterPro" id="IPR003661">
    <property type="entry name" value="HisK_dim/P_dom"/>
</dbReference>
<dbReference type="InterPro" id="IPR036097">
    <property type="entry name" value="HisK_dim/P_sf"/>
</dbReference>
<dbReference type="PANTHER" id="PTHR43065:SF42">
    <property type="entry name" value="TWO-COMPONENT SENSOR PPRA"/>
    <property type="match status" value="1"/>
</dbReference>
<feature type="transmembrane region" description="Helical" evidence="5">
    <location>
        <begin position="33"/>
        <end position="51"/>
    </location>
</feature>
<feature type="domain" description="Histidine kinase" evidence="6">
    <location>
        <begin position="217"/>
        <end position="461"/>
    </location>
</feature>
<gene>
    <name evidence="7" type="ORF">SAMN05444277_11722</name>
</gene>
<feature type="coiled-coil region" evidence="4">
    <location>
        <begin position="139"/>
        <end position="208"/>
    </location>
</feature>
<keyword evidence="4" id="KW-0175">Coiled coil</keyword>
<dbReference type="AlphaFoldDB" id="A0A1I5Z7T4"/>
<protein>
    <recommendedName>
        <fullName evidence="2">histidine kinase</fullName>
        <ecNumber evidence="2">2.7.13.3</ecNumber>
    </recommendedName>
</protein>
<keyword evidence="5" id="KW-0472">Membrane</keyword>
<feature type="transmembrane region" description="Helical" evidence="5">
    <location>
        <begin position="88"/>
        <end position="108"/>
    </location>
</feature>
<dbReference type="GO" id="GO:0000155">
    <property type="term" value="F:phosphorelay sensor kinase activity"/>
    <property type="evidence" value="ECO:0007669"/>
    <property type="project" value="InterPro"/>
</dbReference>
<dbReference type="PROSITE" id="PS50109">
    <property type="entry name" value="HIS_KIN"/>
    <property type="match status" value="1"/>
</dbReference>
<keyword evidence="7" id="KW-0418">Kinase</keyword>
<feature type="transmembrane region" description="Helical" evidence="5">
    <location>
        <begin position="6"/>
        <end position="21"/>
    </location>
</feature>
<feature type="transmembrane region" description="Helical" evidence="5">
    <location>
        <begin position="57"/>
        <end position="76"/>
    </location>
</feature>